<keyword evidence="2" id="KW-0456">Lyase</keyword>
<dbReference type="CDD" id="cd06661">
    <property type="entry name" value="GGCT_like"/>
    <property type="match status" value="1"/>
</dbReference>
<accession>A0A8H5UNB9</accession>
<dbReference type="InterPro" id="IPR009288">
    <property type="entry name" value="AIG2-like_dom"/>
</dbReference>
<feature type="region of interest" description="Disordered" evidence="5">
    <location>
        <begin position="276"/>
        <end position="351"/>
    </location>
</feature>
<dbReference type="EMBL" id="JAAOAS010000116">
    <property type="protein sequence ID" value="KAF5592818.1"/>
    <property type="molecule type" value="Genomic_DNA"/>
</dbReference>
<feature type="active site" description="Proton acceptor" evidence="3">
    <location>
        <position position="102"/>
    </location>
</feature>
<feature type="binding site" evidence="4">
    <location>
        <begin position="32"/>
        <end position="37"/>
    </location>
    <ligand>
        <name>substrate</name>
    </ligand>
</feature>
<dbReference type="Proteomes" id="UP000546213">
    <property type="component" value="Unassembled WGS sequence"/>
</dbReference>
<sequence length="478" mass="53637">MYAFNPSGPTYEQSATVDAPGSRMIRAVSTLYFAYGSNLHLAQMAHRCPGSVFKGKATLESYRWQINERGVANVVESGSQHSVEGLLYMIGPKDERTLDRSEGVSKGFYQKYLMRVTFEPHQQYANFKIGRLSHLLEQRRDSMSGDVAHFPNNANRKVRFNAPLHIDPISYMDGEERSGRHSRAEQVKALVYVSEDYTTDGSIREEYIARMQNAVNDAVSLGVSKAFVNEYIVPFLDSEQIWHLSERKCTEKHHEQPSKLLELESEPDAKAIVNKEPKEEQLDDKPPAENSVSDVPSSATDEKSSDVDMNEETNQEASPSEPVVKEDDPSGHIDLSKLKAENRTKDGDSSGIFPTDLLEAVDKVNHAAVEGSGKDIYVVIMKQKGTDANYGFSIATASKGIQVANELAMKHFKELCTKHTKPVVEEEEPDVVVVKEGSPGDLTWELEEDAYLHLNIARPGEEHWLRVWVESKELMECR</sequence>
<feature type="domain" description="Gamma-glutamylcyclotransferase AIG2-like" evidence="6">
    <location>
        <begin position="32"/>
        <end position="120"/>
    </location>
</feature>
<evidence type="ECO:0000256" key="4">
    <source>
        <dbReference type="PIRSR" id="PIRSR617939-2"/>
    </source>
</evidence>
<evidence type="ECO:0000256" key="1">
    <source>
        <dbReference type="ARBA" id="ARBA00012346"/>
    </source>
</evidence>
<dbReference type="Gene3D" id="3.10.490.10">
    <property type="entry name" value="Gamma-glutamyl cyclotransferase-like"/>
    <property type="match status" value="1"/>
</dbReference>
<gene>
    <name evidence="7" type="ORF">FPCIR_5501</name>
</gene>
<reference evidence="7 8" key="1">
    <citation type="submission" date="2020-05" db="EMBL/GenBank/DDBJ databases">
        <title>Identification and distribution of gene clusters putatively required for synthesis of sphingolipid metabolism inhibitors in phylogenetically diverse species of the filamentous fungus Fusarium.</title>
        <authorList>
            <person name="Kim H.-S."/>
            <person name="Busman M."/>
            <person name="Brown D.W."/>
            <person name="Divon H."/>
            <person name="Uhlig S."/>
            <person name="Proctor R.H."/>
        </authorList>
    </citation>
    <scope>NUCLEOTIDE SEQUENCE [LARGE SCALE GENOMIC DNA]</scope>
    <source>
        <strain evidence="7 8">NRRL 36939</strain>
    </source>
</reference>
<dbReference type="PANTHER" id="PTHR12935:SF0">
    <property type="entry name" value="GAMMA-GLUTAMYLCYCLOTRANSFERASE"/>
    <property type="match status" value="1"/>
</dbReference>
<protein>
    <recommendedName>
        <fullName evidence="1">gamma-glutamylcyclotransferase</fullName>
        <ecNumber evidence="1">4.3.2.9</ecNumber>
    </recommendedName>
</protein>
<evidence type="ECO:0000313" key="7">
    <source>
        <dbReference type="EMBL" id="KAF5592818.1"/>
    </source>
</evidence>
<feature type="compositionally biased region" description="Basic and acidic residues" evidence="5">
    <location>
        <begin position="276"/>
        <end position="287"/>
    </location>
</feature>
<dbReference type="Pfam" id="PF06094">
    <property type="entry name" value="GGACT"/>
    <property type="match status" value="1"/>
</dbReference>
<dbReference type="InterPro" id="IPR036568">
    <property type="entry name" value="GGCT-like_sf"/>
</dbReference>
<evidence type="ECO:0000256" key="2">
    <source>
        <dbReference type="ARBA" id="ARBA00023239"/>
    </source>
</evidence>
<comment type="caution">
    <text evidence="7">The sequence shown here is derived from an EMBL/GenBank/DDBJ whole genome shotgun (WGS) entry which is preliminary data.</text>
</comment>
<dbReference type="OrthoDB" id="2924818at2759"/>
<evidence type="ECO:0000259" key="6">
    <source>
        <dbReference type="Pfam" id="PF06094"/>
    </source>
</evidence>
<proteinExistence type="predicted"/>
<keyword evidence="8" id="KW-1185">Reference proteome</keyword>
<dbReference type="GO" id="GO:0003839">
    <property type="term" value="F:gamma-glutamylcyclotransferase activity"/>
    <property type="evidence" value="ECO:0007669"/>
    <property type="project" value="UniProtKB-EC"/>
</dbReference>
<dbReference type="AlphaFoldDB" id="A0A8H5UNB9"/>
<dbReference type="InterPro" id="IPR017939">
    <property type="entry name" value="G-Glutamylcylcotransferase"/>
</dbReference>
<feature type="compositionally biased region" description="Polar residues" evidence="5">
    <location>
        <begin position="290"/>
        <end position="299"/>
    </location>
</feature>
<name>A0A8H5UNB9_9HYPO</name>
<evidence type="ECO:0000256" key="5">
    <source>
        <dbReference type="SAM" id="MobiDB-lite"/>
    </source>
</evidence>
<feature type="compositionally biased region" description="Basic and acidic residues" evidence="5">
    <location>
        <begin position="323"/>
        <end position="348"/>
    </location>
</feature>
<dbReference type="PANTHER" id="PTHR12935">
    <property type="entry name" value="GAMMA-GLUTAMYLCYCLOTRANSFERASE"/>
    <property type="match status" value="1"/>
</dbReference>
<dbReference type="EC" id="4.3.2.9" evidence="1"/>
<evidence type="ECO:0000256" key="3">
    <source>
        <dbReference type="PIRSR" id="PIRSR617939-1"/>
    </source>
</evidence>
<evidence type="ECO:0000313" key="8">
    <source>
        <dbReference type="Proteomes" id="UP000546213"/>
    </source>
</evidence>
<dbReference type="InterPro" id="IPR013024">
    <property type="entry name" value="GGCT-like"/>
</dbReference>
<organism evidence="7 8">
    <name type="scientific">Fusarium pseudocircinatum</name>
    <dbReference type="NCBI Taxonomy" id="56676"/>
    <lineage>
        <taxon>Eukaryota</taxon>
        <taxon>Fungi</taxon>
        <taxon>Dikarya</taxon>
        <taxon>Ascomycota</taxon>
        <taxon>Pezizomycotina</taxon>
        <taxon>Sordariomycetes</taxon>
        <taxon>Hypocreomycetidae</taxon>
        <taxon>Hypocreales</taxon>
        <taxon>Nectriaceae</taxon>
        <taxon>Fusarium</taxon>
        <taxon>Fusarium fujikuroi species complex</taxon>
    </lineage>
</organism>
<dbReference type="SUPFAM" id="SSF110857">
    <property type="entry name" value="Gamma-glutamyl cyclotransferase-like"/>
    <property type="match status" value="1"/>
</dbReference>